<dbReference type="CDD" id="cd00038">
    <property type="entry name" value="CAP_ED"/>
    <property type="match status" value="1"/>
</dbReference>
<dbReference type="InterPro" id="IPR014710">
    <property type="entry name" value="RmlC-like_jellyroll"/>
</dbReference>
<protein>
    <recommendedName>
        <fullName evidence="2">Cyclic nucleotide-binding domain-containing protein</fullName>
    </recommendedName>
</protein>
<dbReference type="SUPFAM" id="SSF51206">
    <property type="entry name" value="cAMP-binding domain-like"/>
    <property type="match status" value="1"/>
</dbReference>
<sequence length="201" mass="23958">MWRGQWGEIKVVPNDSLLAALQRYAVIPEEEWLYFLSQISWKSIQKGQYVLHSGQSCEQIYYCEHGLFRMFYENEDGTEHIKSFVTEEQFFTDYRSFLTNTPSFLSIQALEGSRYALFSKQTVEQLYERHICWERFGRRLAESLFIRKSKKERELVELSAEERYRLFLQQHSGLESRIPQYQIAAFLAISPVSLSRIRNKQ</sequence>
<dbReference type="InterPro" id="IPR000595">
    <property type="entry name" value="cNMP-bd_dom"/>
</dbReference>
<dbReference type="Proteomes" id="UP000838686">
    <property type="component" value="Unassembled WGS sequence"/>
</dbReference>
<organism evidence="3 4">
    <name type="scientific">Paenibacillus plantiphilus</name>
    <dbReference type="NCBI Taxonomy" id="2905650"/>
    <lineage>
        <taxon>Bacteria</taxon>
        <taxon>Bacillati</taxon>
        <taxon>Bacillota</taxon>
        <taxon>Bacilli</taxon>
        <taxon>Bacillales</taxon>
        <taxon>Paenibacillaceae</taxon>
        <taxon>Paenibacillus</taxon>
    </lineage>
</organism>
<comment type="caution">
    <text evidence="3">The sequence shown here is derived from an EMBL/GenBank/DDBJ whole genome shotgun (WGS) entry which is preliminary data.</text>
</comment>
<keyword evidence="4" id="KW-1185">Reference proteome</keyword>
<accession>A0ABN8G7X4</accession>
<keyword evidence="1" id="KW-0010">Activator</keyword>
<evidence type="ECO:0000313" key="4">
    <source>
        <dbReference type="Proteomes" id="UP000838686"/>
    </source>
</evidence>
<evidence type="ECO:0000259" key="2">
    <source>
        <dbReference type="PROSITE" id="PS50042"/>
    </source>
</evidence>
<dbReference type="Pfam" id="PF00027">
    <property type="entry name" value="cNMP_binding"/>
    <property type="match status" value="1"/>
</dbReference>
<name>A0ABN8G7X4_9BACL</name>
<feature type="domain" description="Cyclic nucleotide-binding" evidence="2">
    <location>
        <begin position="23"/>
        <end position="126"/>
    </location>
</feature>
<dbReference type="Gene3D" id="2.60.120.10">
    <property type="entry name" value="Jelly Rolls"/>
    <property type="match status" value="1"/>
</dbReference>
<dbReference type="EMBL" id="CAKMMF010000005">
    <property type="protein sequence ID" value="CAH1199162.1"/>
    <property type="molecule type" value="Genomic_DNA"/>
</dbReference>
<evidence type="ECO:0000256" key="1">
    <source>
        <dbReference type="ARBA" id="ARBA00023159"/>
    </source>
</evidence>
<dbReference type="PROSITE" id="PS50042">
    <property type="entry name" value="CNMP_BINDING_3"/>
    <property type="match status" value="1"/>
</dbReference>
<evidence type="ECO:0000313" key="3">
    <source>
        <dbReference type="EMBL" id="CAH1199162.1"/>
    </source>
</evidence>
<dbReference type="InterPro" id="IPR018490">
    <property type="entry name" value="cNMP-bd_dom_sf"/>
</dbReference>
<proteinExistence type="predicted"/>
<gene>
    <name evidence="3" type="ORF">PAECIP111893_01248</name>
</gene>
<reference evidence="3" key="1">
    <citation type="submission" date="2022-01" db="EMBL/GenBank/DDBJ databases">
        <authorList>
            <person name="Criscuolo A."/>
        </authorList>
    </citation>
    <scope>NUCLEOTIDE SEQUENCE</scope>
    <source>
        <strain evidence="3">CIP111893</strain>
    </source>
</reference>